<dbReference type="PANTHER" id="PTHR42749:SF1">
    <property type="entry name" value="CELL SHAPE-DETERMINING PROTEIN MREB"/>
    <property type="match status" value="1"/>
</dbReference>
<dbReference type="PANTHER" id="PTHR42749">
    <property type="entry name" value="CELL SHAPE-DETERMINING PROTEIN MREB"/>
    <property type="match status" value="1"/>
</dbReference>
<dbReference type="Proteomes" id="UP001374803">
    <property type="component" value="Chromosome"/>
</dbReference>
<keyword evidence="2" id="KW-0067">ATP-binding</keyword>
<protein>
    <submittedName>
        <fullName evidence="3">Hsp70 family protein</fullName>
    </submittedName>
</protein>
<evidence type="ECO:0000256" key="1">
    <source>
        <dbReference type="ARBA" id="ARBA00022741"/>
    </source>
</evidence>
<accession>A0ABZ2LHH5</accession>
<keyword evidence="1" id="KW-0547">Nucleotide-binding</keyword>
<name>A0ABZ2LHH5_9BACT</name>
<reference evidence="3" key="1">
    <citation type="submission" date="2021-12" db="EMBL/GenBank/DDBJ databases">
        <title>Discovery of the Pendulisporaceae a myxobacterial family with distinct sporulation behavior and unique specialized metabolism.</title>
        <authorList>
            <person name="Garcia R."/>
            <person name="Popoff A."/>
            <person name="Bader C.D."/>
            <person name="Loehr J."/>
            <person name="Walesch S."/>
            <person name="Walt C."/>
            <person name="Boldt J."/>
            <person name="Bunk B."/>
            <person name="Haeckl F.J.F.P.J."/>
            <person name="Gunesch A.P."/>
            <person name="Birkelbach J."/>
            <person name="Nuebel U."/>
            <person name="Pietschmann T."/>
            <person name="Bach T."/>
            <person name="Mueller R."/>
        </authorList>
    </citation>
    <scope>NUCLEOTIDE SEQUENCE</scope>
    <source>
        <strain evidence="3">MSr11367</strain>
    </source>
</reference>
<proteinExistence type="predicted"/>
<dbReference type="CDD" id="cd10170">
    <property type="entry name" value="ASKHA_NBD_HSP70"/>
    <property type="match status" value="1"/>
</dbReference>
<keyword evidence="4" id="KW-1185">Reference proteome</keyword>
<gene>
    <name evidence="3" type="ORF">LVJ94_24615</name>
</gene>
<sequence>MSDQKRFVVGIDLGTTHTALASAPLGDEKARPEVTPIEQLVAAGTVDSRTLLPSFLYFAAEAEGPQALPWDAERRFAVGELARARGADAPLRTISSAKSWLCHTGVDRRGQILPQGAPEDIEKISPVEVSWRYLEHLTEAWDALQKHRGGDAAPLGAQEIVITVPASFDAGARELTAEAALAAGLENITLLEEPQAALYAWIDAMGEAWRKELKVGDVILVVDIGGGTTDFSAIAAVEKEGSLELVRVAVGDHILLGGDNMDLALAHVVRQKVAQNGTELDRWQMGALTHASRSAKERLLSDAALESVPIVLAARGSKLVGGGVRSELTRDEVTRVLVEGFFPVVPGAARPAVRARGGLTQLGLPYASDAAVTKHLAAFLGKQAGALATLGLPHPSPPASSDPATPGAKTTLLHPTAVLFNGGVMKSDALRERLLATLNGWLAEDGAAPVRMLAEADYDLAVARGAAAYGLSRHGRGLRIRGGTARAYYVGIESAMPAVPGMEPPITALCVAPFGMEEGTEASLPPNELGVVVGEPVRFRFFGSTVRRDDAAGTELERWKDGELEELAPIEVTLPAEGRAEGDVVPVRLHASVTEVGTLMLEAVATQPRKPNERWGIELTVRGDAGST</sequence>
<dbReference type="RefSeq" id="WP_394840075.1">
    <property type="nucleotide sequence ID" value="NZ_CP089929.1"/>
</dbReference>
<evidence type="ECO:0000256" key="2">
    <source>
        <dbReference type="ARBA" id="ARBA00022840"/>
    </source>
</evidence>
<dbReference type="PRINTS" id="PR00301">
    <property type="entry name" value="HEATSHOCK70"/>
</dbReference>
<dbReference type="Pfam" id="PF00012">
    <property type="entry name" value="HSP70"/>
    <property type="match status" value="1"/>
</dbReference>
<dbReference type="EMBL" id="CP089983">
    <property type="protein sequence ID" value="WXB10398.1"/>
    <property type="molecule type" value="Genomic_DNA"/>
</dbReference>
<dbReference type="InterPro" id="IPR013126">
    <property type="entry name" value="Hsp_70_fam"/>
</dbReference>
<dbReference type="Gene3D" id="3.30.420.40">
    <property type="match status" value="2"/>
</dbReference>
<evidence type="ECO:0000313" key="4">
    <source>
        <dbReference type="Proteomes" id="UP001374803"/>
    </source>
</evidence>
<dbReference type="InterPro" id="IPR043129">
    <property type="entry name" value="ATPase_NBD"/>
</dbReference>
<evidence type="ECO:0000313" key="3">
    <source>
        <dbReference type="EMBL" id="WXB10398.1"/>
    </source>
</evidence>
<organism evidence="3 4">
    <name type="scientific">Pendulispora rubella</name>
    <dbReference type="NCBI Taxonomy" id="2741070"/>
    <lineage>
        <taxon>Bacteria</taxon>
        <taxon>Pseudomonadati</taxon>
        <taxon>Myxococcota</taxon>
        <taxon>Myxococcia</taxon>
        <taxon>Myxococcales</taxon>
        <taxon>Sorangiineae</taxon>
        <taxon>Pendulisporaceae</taxon>
        <taxon>Pendulispora</taxon>
    </lineage>
</organism>
<dbReference type="SUPFAM" id="SSF53067">
    <property type="entry name" value="Actin-like ATPase domain"/>
    <property type="match status" value="2"/>
</dbReference>